<dbReference type="Gene3D" id="2.30.31.70">
    <property type="match status" value="1"/>
</dbReference>
<protein>
    <recommendedName>
        <fullName evidence="1">Transcriptional coactivator p15 (PC4) C-terminal domain-containing protein</fullName>
    </recommendedName>
</protein>
<feature type="domain" description="Transcriptional coactivator p15 (PC4) C-terminal" evidence="1">
    <location>
        <begin position="23"/>
        <end position="70"/>
    </location>
</feature>
<proteinExistence type="predicted"/>
<dbReference type="AlphaFoldDB" id="A0AAN0WB83"/>
<dbReference type="EMBL" id="CP010525">
    <property type="protein sequence ID" value="AJO21929.1"/>
    <property type="molecule type" value="Genomic_DNA"/>
</dbReference>
<dbReference type="GO" id="GO:0006355">
    <property type="term" value="P:regulation of DNA-templated transcription"/>
    <property type="evidence" value="ECO:0007669"/>
    <property type="project" value="InterPro"/>
</dbReference>
<dbReference type="InterPro" id="IPR017154">
    <property type="entry name" value="PC4-like"/>
</dbReference>
<name>A0AAN0WB83_HEYCO</name>
<keyword evidence="3" id="KW-1185">Reference proteome</keyword>
<dbReference type="Proteomes" id="UP000032024">
    <property type="component" value="Chromosome"/>
</dbReference>
<dbReference type="PIRSF" id="PIRSF037246">
    <property type="entry name" value="UCP037246"/>
    <property type="match status" value="1"/>
</dbReference>
<evidence type="ECO:0000259" key="1">
    <source>
        <dbReference type="Pfam" id="PF02229"/>
    </source>
</evidence>
<sequence length="77" mass="8852">MVIDMADFKYEIKETIGTISESPKGWTKELNLVSWNGKAPKFDLRDWAPEHEKMGKGITLNTDELKALKDLLNQMEL</sequence>
<evidence type="ECO:0000313" key="3">
    <source>
        <dbReference type="Proteomes" id="UP000032024"/>
    </source>
</evidence>
<organism evidence="2 3">
    <name type="scientific">Heyndrickxia coagulans</name>
    <name type="common">Weizmannia coagulans</name>
    <dbReference type="NCBI Taxonomy" id="1398"/>
    <lineage>
        <taxon>Bacteria</taxon>
        <taxon>Bacillati</taxon>
        <taxon>Bacillota</taxon>
        <taxon>Bacilli</taxon>
        <taxon>Bacillales</taxon>
        <taxon>Bacillaceae</taxon>
        <taxon>Heyndrickxia</taxon>
    </lineage>
</organism>
<reference evidence="3" key="1">
    <citation type="submission" date="2015-01" db="EMBL/GenBank/DDBJ databases">
        <title>Comparative genome analysis of Bacillus coagulans HM-08, Clostridium butyricum HM-68, Bacillus subtilis HM-66 and Bacillus paralicheniformis BL-09.</title>
        <authorList>
            <person name="Zhang H."/>
        </authorList>
    </citation>
    <scope>NUCLEOTIDE SEQUENCE [LARGE SCALE GENOMIC DNA]</scope>
    <source>
        <strain evidence="3">HM-08</strain>
    </source>
</reference>
<evidence type="ECO:0000313" key="2">
    <source>
        <dbReference type="EMBL" id="AJO21929.1"/>
    </source>
</evidence>
<dbReference type="InterPro" id="IPR003173">
    <property type="entry name" value="PC4_C"/>
</dbReference>
<gene>
    <name evidence="2" type="ORF">SB48_HM08orf01742</name>
</gene>
<dbReference type="GO" id="GO:0003677">
    <property type="term" value="F:DNA binding"/>
    <property type="evidence" value="ECO:0007669"/>
    <property type="project" value="InterPro"/>
</dbReference>
<dbReference type="Pfam" id="PF02229">
    <property type="entry name" value="PC4"/>
    <property type="match status" value="1"/>
</dbReference>
<accession>A0AAN0WB83</accession>